<dbReference type="EMBL" id="UINC01114575">
    <property type="protein sequence ID" value="SVC84975.1"/>
    <property type="molecule type" value="Genomic_DNA"/>
</dbReference>
<dbReference type="GO" id="GO:0005829">
    <property type="term" value="C:cytosol"/>
    <property type="evidence" value="ECO:0007669"/>
    <property type="project" value="TreeGrafter"/>
</dbReference>
<dbReference type="Gene3D" id="3.40.50.620">
    <property type="entry name" value="HUPs"/>
    <property type="match status" value="1"/>
</dbReference>
<dbReference type="Pfam" id="PF01406">
    <property type="entry name" value="tRNA-synt_1e"/>
    <property type="match status" value="1"/>
</dbReference>
<dbReference type="SUPFAM" id="SSF52374">
    <property type="entry name" value="Nucleotidylyl transferase"/>
    <property type="match status" value="1"/>
</dbReference>
<name>A0A382QJA6_9ZZZZ</name>
<dbReference type="InterPro" id="IPR014729">
    <property type="entry name" value="Rossmann-like_a/b/a_fold"/>
</dbReference>
<evidence type="ECO:0000256" key="2">
    <source>
        <dbReference type="ARBA" id="ARBA00022741"/>
    </source>
</evidence>
<accession>A0A382QJA6</accession>
<sequence>MKFYNTLNRKKEEFQPLEKGKVTLYTCGPTVYDFAHIGNLRAFLFEDILRRYLEFEGLQVLHVMNITDIDDKTIHRSQEEKRPLIDFTEEYTRAFFDDLKTLNMLFAHHYPRATEFIPHMIKTIQKLEEKGYAYTTDDGSVFFKISQFPDYGKLAHLDPDQLQSGERVEDDEYDKEEGRDFALWKGYKSADGLVFWDSPWGKGRPGW</sequence>
<keyword evidence="1" id="KW-0436">Ligase</keyword>
<dbReference type="AlphaFoldDB" id="A0A382QJA6"/>
<evidence type="ECO:0000256" key="1">
    <source>
        <dbReference type="ARBA" id="ARBA00022598"/>
    </source>
</evidence>
<dbReference type="InterPro" id="IPR024909">
    <property type="entry name" value="Cys-tRNA/MSH_ligase"/>
</dbReference>
<protein>
    <recommendedName>
        <fullName evidence="4">tRNA synthetases class I catalytic domain-containing protein</fullName>
    </recommendedName>
</protein>
<evidence type="ECO:0000256" key="3">
    <source>
        <dbReference type="ARBA" id="ARBA00022840"/>
    </source>
</evidence>
<feature type="domain" description="tRNA synthetases class I catalytic" evidence="4">
    <location>
        <begin position="14"/>
        <end position="207"/>
    </location>
</feature>
<evidence type="ECO:0000259" key="4">
    <source>
        <dbReference type="Pfam" id="PF01406"/>
    </source>
</evidence>
<dbReference type="PANTHER" id="PTHR10890:SF3">
    <property type="entry name" value="CYSTEINE--TRNA LIGASE, CYTOPLASMIC"/>
    <property type="match status" value="1"/>
</dbReference>
<keyword evidence="2" id="KW-0547">Nucleotide-binding</keyword>
<dbReference type="GO" id="GO:0005524">
    <property type="term" value="F:ATP binding"/>
    <property type="evidence" value="ECO:0007669"/>
    <property type="project" value="UniProtKB-KW"/>
</dbReference>
<dbReference type="GO" id="GO:0006423">
    <property type="term" value="P:cysteinyl-tRNA aminoacylation"/>
    <property type="evidence" value="ECO:0007669"/>
    <property type="project" value="TreeGrafter"/>
</dbReference>
<dbReference type="PRINTS" id="PR00983">
    <property type="entry name" value="TRNASYNTHCYS"/>
</dbReference>
<dbReference type="PANTHER" id="PTHR10890">
    <property type="entry name" value="CYSTEINYL-TRNA SYNTHETASE"/>
    <property type="match status" value="1"/>
</dbReference>
<feature type="non-terminal residue" evidence="5">
    <location>
        <position position="207"/>
    </location>
</feature>
<dbReference type="InterPro" id="IPR032678">
    <property type="entry name" value="tRNA-synt_1_cat_dom"/>
</dbReference>
<reference evidence="5" key="1">
    <citation type="submission" date="2018-05" db="EMBL/GenBank/DDBJ databases">
        <authorList>
            <person name="Lanie J.A."/>
            <person name="Ng W.-L."/>
            <person name="Kazmierczak K.M."/>
            <person name="Andrzejewski T.M."/>
            <person name="Davidsen T.M."/>
            <person name="Wayne K.J."/>
            <person name="Tettelin H."/>
            <person name="Glass J.I."/>
            <person name="Rusch D."/>
            <person name="Podicherti R."/>
            <person name="Tsui H.-C.T."/>
            <person name="Winkler M.E."/>
        </authorList>
    </citation>
    <scope>NUCLEOTIDE SEQUENCE</scope>
</reference>
<evidence type="ECO:0000313" key="5">
    <source>
        <dbReference type="EMBL" id="SVC84975.1"/>
    </source>
</evidence>
<keyword evidence="3" id="KW-0067">ATP-binding</keyword>
<proteinExistence type="predicted"/>
<gene>
    <name evidence="5" type="ORF">METZ01_LOCUS337829</name>
</gene>
<dbReference type="GO" id="GO:0004817">
    <property type="term" value="F:cysteine-tRNA ligase activity"/>
    <property type="evidence" value="ECO:0007669"/>
    <property type="project" value="TreeGrafter"/>
</dbReference>
<organism evidence="5">
    <name type="scientific">marine metagenome</name>
    <dbReference type="NCBI Taxonomy" id="408172"/>
    <lineage>
        <taxon>unclassified sequences</taxon>
        <taxon>metagenomes</taxon>
        <taxon>ecological metagenomes</taxon>
    </lineage>
</organism>